<dbReference type="PANTHER" id="PTHR48207">
    <property type="entry name" value="SUCCINATE--HYDROXYMETHYLGLUTARATE COA-TRANSFERASE"/>
    <property type="match status" value="1"/>
</dbReference>
<dbReference type="SUPFAM" id="SSF89796">
    <property type="entry name" value="CoA-transferase family III (CaiB/BaiF)"/>
    <property type="match status" value="1"/>
</dbReference>
<dbReference type="OrthoDB" id="9797653at2"/>
<dbReference type="InterPro" id="IPR044855">
    <property type="entry name" value="CoA-Trfase_III_dom3_sf"/>
</dbReference>
<dbReference type="EMBL" id="BJXX01000057">
    <property type="protein sequence ID" value="GEN33946.1"/>
    <property type="molecule type" value="Genomic_DNA"/>
</dbReference>
<organism evidence="2 3">
    <name type="scientific">Aneurinibacillus danicus</name>
    <dbReference type="NCBI Taxonomy" id="267746"/>
    <lineage>
        <taxon>Bacteria</taxon>
        <taxon>Bacillati</taxon>
        <taxon>Bacillota</taxon>
        <taxon>Bacilli</taxon>
        <taxon>Bacillales</taxon>
        <taxon>Paenibacillaceae</taxon>
        <taxon>Aneurinibacillus group</taxon>
        <taxon>Aneurinibacillus</taxon>
    </lineage>
</organism>
<dbReference type="InterPro" id="IPR050483">
    <property type="entry name" value="CoA-transferase_III_domain"/>
</dbReference>
<dbReference type="GO" id="GO:0008410">
    <property type="term" value="F:CoA-transferase activity"/>
    <property type="evidence" value="ECO:0007669"/>
    <property type="project" value="TreeGrafter"/>
</dbReference>
<accession>A0A511V4U0</accession>
<protein>
    <submittedName>
        <fullName evidence="2">CoA transferase</fullName>
    </submittedName>
</protein>
<dbReference type="Pfam" id="PF02515">
    <property type="entry name" value="CoA_transf_3"/>
    <property type="match status" value="1"/>
</dbReference>
<name>A0A511V4U0_9BACL</name>
<dbReference type="Proteomes" id="UP000321157">
    <property type="component" value="Unassembled WGS sequence"/>
</dbReference>
<dbReference type="RefSeq" id="WP_146809234.1">
    <property type="nucleotide sequence ID" value="NZ_BJXX01000057.1"/>
</dbReference>
<evidence type="ECO:0000256" key="1">
    <source>
        <dbReference type="ARBA" id="ARBA00022679"/>
    </source>
</evidence>
<evidence type="ECO:0000313" key="2">
    <source>
        <dbReference type="EMBL" id="GEN33946.1"/>
    </source>
</evidence>
<reference evidence="2 3" key="1">
    <citation type="submission" date="2019-07" db="EMBL/GenBank/DDBJ databases">
        <title>Whole genome shotgun sequence of Aneurinibacillus danicus NBRC 102444.</title>
        <authorList>
            <person name="Hosoyama A."/>
            <person name="Uohara A."/>
            <person name="Ohji S."/>
            <person name="Ichikawa N."/>
        </authorList>
    </citation>
    <scope>NUCLEOTIDE SEQUENCE [LARGE SCALE GENOMIC DNA]</scope>
    <source>
        <strain evidence="2 3">NBRC 102444</strain>
    </source>
</reference>
<dbReference type="Gene3D" id="3.30.1540.10">
    <property type="entry name" value="formyl-coa transferase, domain 3"/>
    <property type="match status" value="1"/>
</dbReference>
<keyword evidence="3" id="KW-1185">Reference proteome</keyword>
<gene>
    <name evidence="2" type="ORF">ADA01nite_14060</name>
</gene>
<dbReference type="InterPro" id="IPR023606">
    <property type="entry name" value="CoA-Trfase_III_dom_1_sf"/>
</dbReference>
<keyword evidence="1 2" id="KW-0808">Transferase</keyword>
<evidence type="ECO:0000313" key="3">
    <source>
        <dbReference type="Proteomes" id="UP000321157"/>
    </source>
</evidence>
<dbReference type="Gene3D" id="3.40.50.10540">
    <property type="entry name" value="Crotonobetainyl-coa:carnitine coa-transferase, domain 1"/>
    <property type="match status" value="1"/>
</dbReference>
<dbReference type="InterPro" id="IPR003673">
    <property type="entry name" value="CoA-Trfase_fam_III"/>
</dbReference>
<dbReference type="AlphaFoldDB" id="A0A511V4U0"/>
<comment type="caution">
    <text evidence="2">The sequence shown here is derived from an EMBL/GenBank/DDBJ whole genome shotgun (WGS) entry which is preliminary data.</text>
</comment>
<dbReference type="PANTHER" id="PTHR48207:SF3">
    <property type="entry name" value="SUCCINATE--HYDROXYMETHYLGLUTARATE COA-TRANSFERASE"/>
    <property type="match status" value="1"/>
</dbReference>
<proteinExistence type="predicted"/>
<sequence length="410" mass="45665">MNEKALKGLKVLEMGQLIAGPFAGRLFAEFGAEVIKVESPMGGDPLRNWRVVENGTSLWWYVQSRNKKSIALDLRQPQGQEIIRELAKEVDIIIENFRPGTMEKWGIGYEQLKEINPRLIMIRISGYGQDGPYRDKPGFGSIGEAMGGLRYITGYPDRPPTRVGISIGDSISSLYAVMGAMMAVYHRDVKGTGQGQFVDVALYESIFSFMESMLPEFDRTGFIRERTGSTLPGITPSNTYLCKDGKYVVIGVNGDGIFKRLMVAIGHPQYADDPRFQNNATRSEHAEFLDSIIEEWTKNLTLSEALHALDEAKVPSGSIYSIEDIVADPHYQARGMIREVEIEGIGKLKVPGIVPKLSETPGDIEWVGPRLGEHTEEILSKTLKWSHEKIEVLKEKGVVLTESAIAKVKF</sequence>